<name>A0ACC3T0U3_LIPKO</name>
<reference evidence="2" key="1">
    <citation type="journal article" date="2024" name="Front. Bioeng. Biotechnol.">
        <title>Genome-scale model development and genomic sequencing of the oleaginous clade Lipomyces.</title>
        <authorList>
            <person name="Czajka J.J."/>
            <person name="Han Y."/>
            <person name="Kim J."/>
            <person name="Mondo S.J."/>
            <person name="Hofstad B.A."/>
            <person name="Robles A."/>
            <person name="Haridas S."/>
            <person name="Riley R."/>
            <person name="LaButti K."/>
            <person name="Pangilinan J."/>
            <person name="Andreopoulos W."/>
            <person name="Lipzen A."/>
            <person name="Yan J."/>
            <person name="Wang M."/>
            <person name="Ng V."/>
            <person name="Grigoriev I.V."/>
            <person name="Spatafora J.W."/>
            <person name="Magnuson J.K."/>
            <person name="Baker S.E."/>
            <person name="Pomraning K.R."/>
        </authorList>
    </citation>
    <scope>NUCLEOTIDE SEQUENCE [LARGE SCALE GENOMIC DNA]</scope>
    <source>
        <strain evidence="2">CBS 7786</strain>
    </source>
</reference>
<protein>
    <submittedName>
        <fullName evidence="1">Uncharacterized protein</fullName>
    </submittedName>
</protein>
<keyword evidence="2" id="KW-1185">Reference proteome</keyword>
<accession>A0ACC3T0U3</accession>
<gene>
    <name evidence="1" type="ORF">V1525DRAFT_456992</name>
</gene>
<organism evidence="1 2">
    <name type="scientific">Lipomyces kononenkoae</name>
    <name type="common">Yeast</name>
    <dbReference type="NCBI Taxonomy" id="34357"/>
    <lineage>
        <taxon>Eukaryota</taxon>
        <taxon>Fungi</taxon>
        <taxon>Dikarya</taxon>
        <taxon>Ascomycota</taxon>
        <taxon>Saccharomycotina</taxon>
        <taxon>Lipomycetes</taxon>
        <taxon>Lipomycetales</taxon>
        <taxon>Lipomycetaceae</taxon>
        <taxon>Lipomyces</taxon>
    </lineage>
</organism>
<comment type="caution">
    <text evidence="1">The sequence shown here is derived from an EMBL/GenBank/DDBJ whole genome shotgun (WGS) entry which is preliminary data.</text>
</comment>
<dbReference type="EMBL" id="MU971373">
    <property type="protein sequence ID" value="KAK9237140.1"/>
    <property type="molecule type" value="Genomic_DNA"/>
</dbReference>
<sequence length="407" mass="43077">MAASASAHRPPPPPPALPLLPSLAPQYHHHLPLASLHPALAVSVASIAASSVAASASAAGPAPLSGLHFIFPRASRTLLCTPSFSGSRPPSSSQQQQQQQHATSLHPVRVQINAAINRGLRFEAVRWIAYRRNYLSITINVVFDIPLAALPAPLCSRRLTVDNHTFSVVLDPSSSSRSSAAAAAAAGEQKVVRVKFFAVTVVAEDEVNGRPVDLVQHTSKRDHGPRRKPVIARIRPTLGDGRLAAAPLVPSTHHHQPAQALDRPASATAEPPDYYYSPAVATATSSSSDDNGQPASSFDPVASAHYETTAEVVCFERIQFKRATANNGRKNTAQQMFRVVTILYAAVDESDCSDGGPDHQATNGNSNSNSGGIRYLEIQRVATGGIMVRGRSPGHYADRVGGGGLIQ</sequence>
<proteinExistence type="predicted"/>
<evidence type="ECO:0000313" key="1">
    <source>
        <dbReference type="EMBL" id="KAK9237140.1"/>
    </source>
</evidence>
<evidence type="ECO:0000313" key="2">
    <source>
        <dbReference type="Proteomes" id="UP001433508"/>
    </source>
</evidence>
<dbReference type="Proteomes" id="UP001433508">
    <property type="component" value="Unassembled WGS sequence"/>
</dbReference>